<keyword evidence="4" id="KW-1185">Reference proteome</keyword>
<comment type="function">
    <text evidence="2">Binds to DNA and alters its conformation. May be involved in regulation of gene expression, nucleoid organization and DNA protection.</text>
</comment>
<dbReference type="GO" id="GO:0003677">
    <property type="term" value="F:DNA binding"/>
    <property type="evidence" value="ECO:0007669"/>
    <property type="project" value="UniProtKB-UniRule"/>
</dbReference>
<evidence type="ECO:0000313" key="4">
    <source>
        <dbReference type="Proteomes" id="UP000004221"/>
    </source>
</evidence>
<evidence type="ECO:0000256" key="1">
    <source>
        <dbReference type="ARBA" id="ARBA00023125"/>
    </source>
</evidence>
<dbReference type="RefSeq" id="WP_008475436.1">
    <property type="nucleotide sequence ID" value="NZ_CAGS01000074.1"/>
</dbReference>
<organism evidence="3 4">
    <name type="scientific">Nitrolancea hollandica Lb</name>
    <dbReference type="NCBI Taxonomy" id="1129897"/>
    <lineage>
        <taxon>Bacteria</taxon>
        <taxon>Pseudomonadati</taxon>
        <taxon>Thermomicrobiota</taxon>
        <taxon>Thermomicrobia</taxon>
        <taxon>Sphaerobacterales</taxon>
        <taxon>Sphaerobacterineae</taxon>
        <taxon>Sphaerobacteraceae</taxon>
        <taxon>Nitrolancea</taxon>
    </lineage>
</organism>
<protein>
    <recommendedName>
        <fullName evidence="2">Nucleoid-associated protein NITHO_1650019</fullName>
    </recommendedName>
</protein>
<dbReference type="PANTHER" id="PTHR33449:SF1">
    <property type="entry name" value="NUCLEOID-ASSOCIATED PROTEIN YBAB"/>
    <property type="match status" value="1"/>
</dbReference>
<dbReference type="OrthoDB" id="9809370at2"/>
<dbReference type="PIRSF" id="PIRSF004555">
    <property type="entry name" value="UCP004555"/>
    <property type="match status" value="1"/>
</dbReference>
<dbReference type="Gene3D" id="3.30.1310.10">
    <property type="entry name" value="Nucleoid-associated protein YbaB-like domain"/>
    <property type="match status" value="1"/>
</dbReference>
<keyword evidence="1 2" id="KW-0238">DNA-binding</keyword>
<evidence type="ECO:0000313" key="3">
    <source>
        <dbReference type="EMBL" id="CCF82900.1"/>
    </source>
</evidence>
<dbReference type="Proteomes" id="UP000004221">
    <property type="component" value="Unassembled WGS sequence"/>
</dbReference>
<evidence type="ECO:0000256" key="2">
    <source>
        <dbReference type="HAMAP-Rule" id="MF_00274"/>
    </source>
</evidence>
<dbReference type="GO" id="GO:0005829">
    <property type="term" value="C:cytosol"/>
    <property type="evidence" value="ECO:0007669"/>
    <property type="project" value="TreeGrafter"/>
</dbReference>
<dbReference type="EMBL" id="CAGS01000074">
    <property type="protein sequence ID" value="CCF82900.1"/>
    <property type="molecule type" value="Genomic_DNA"/>
</dbReference>
<dbReference type="InterPro" id="IPR004401">
    <property type="entry name" value="YbaB/EbfC"/>
</dbReference>
<dbReference type="AlphaFoldDB" id="I4EDY8"/>
<reference evidence="3 4" key="1">
    <citation type="journal article" date="2012" name="ISME J.">
        <title>Nitrification expanded: discovery, physiology and genomics of a nitrite-oxidizing bacterium from the phylum Chloroflexi.</title>
        <authorList>
            <person name="Sorokin D.Y."/>
            <person name="Lucker S."/>
            <person name="Vejmelkova D."/>
            <person name="Kostrikina N.A."/>
            <person name="Kleerebezem R."/>
            <person name="Rijpstra W.I."/>
            <person name="Damste J.S."/>
            <person name="Le Paslier D."/>
            <person name="Muyzer G."/>
            <person name="Wagner M."/>
            <person name="van Loosdrecht M.C."/>
            <person name="Daims H."/>
        </authorList>
    </citation>
    <scope>NUCLEOTIDE SEQUENCE [LARGE SCALE GENOMIC DNA]</scope>
    <source>
        <strain evidence="4">none</strain>
    </source>
</reference>
<gene>
    <name evidence="3" type="ORF">NITHO_1650019</name>
</gene>
<dbReference type="Pfam" id="PF02575">
    <property type="entry name" value="YbaB_DNA_bd"/>
    <property type="match status" value="1"/>
</dbReference>
<dbReference type="NCBIfam" id="TIGR00103">
    <property type="entry name" value="DNA_YbaB_EbfC"/>
    <property type="match status" value="1"/>
</dbReference>
<dbReference type="InterPro" id="IPR036894">
    <property type="entry name" value="YbaB-like_sf"/>
</dbReference>
<comment type="similarity">
    <text evidence="2">Belongs to the YbaB/EbfC family.</text>
</comment>
<dbReference type="GO" id="GO:0043590">
    <property type="term" value="C:bacterial nucleoid"/>
    <property type="evidence" value="ECO:0007669"/>
    <property type="project" value="UniProtKB-UniRule"/>
</dbReference>
<name>I4EDY8_9BACT</name>
<accession>I4EDY8</accession>
<comment type="caution">
    <text evidence="3">The sequence shown here is derived from an EMBL/GenBank/DDBJ whole genome shotgun (WGS) entry which is preliminary data.</text>
</comment>
<dbReference type="SUPFAM" id="SSF82607">
    <property type="entry name" value="YbaB-like"/>
    <property type="match status" value="1"/>
</dbReference>
<dbReference type="PANTHER" id="PTHR33449">
    <property type="entry name" value="NUCLEOID-ASSOCIATED PROTEIN YBAB"/>
    <property type="match status" value="1"/>
</dbReference>
<keyword evidence="2" id="KW-0963">Cytoplasm</keyword>
<sequence length="99" mass="10595">MQPNMKMIQQMQNRLMKIQEELGETIVEGTAGGGAVRVQVTGLRAVKGIKINPEAVDTEDIGLLEDSILAAIQEAMAKAEELAQQKMGISGMNIPGLGF</sequence>
<proteinExistence type="inferred from homology"/>
<comment type="subunit">
    <text evidence="2">Homodimer.</text>
</comment>
<dbReference type="HAMAP" id="MF_00274">
    <property type="entry name" value="DNA_YbaB_EbfC"/>
    <property type="match status" value="1"/>
</dbReference>
<comment type="subcellular location">
    <subcellularLocation>
        <location evidence="2">Cytoplasm</location>
        <location evidence="2">Nucleoid</location>
    </subcellularLocation>
</comment>